<dbReference type="SUPFAM" id="SSF54593">
    <property type="entry name" value="Glyoxalase/Bleomycin resistance protein/Dihydroxybiphenyl dioxygenase"/>
    <property type="match status" value="1"/>
</dbReference>
<keyword evidence="3" id="KW-1185">Reference proteome</keyword>
<reference evidence="3" key="1">
    <citation type="submission" date="2024-04" db="EMBL/GenBank/DDBJ databases">
        <title>Phylogenomic analyses of a clade within the roseobacter group suggest taxonomic reassignments of species of the genera Aestuariivita, Citreicella, Loktanella, Nautella, Pelagibaca, Ruegeria, Thalassobius, Thiobacimonas and Tropicibacter, and the proposal o.</title>
        <authorList>
            <person name="Jeon C.O."/>
        </authorList>
    </citation>
    <scope>NUCLEOTIDE SEQUENCE [LARGE SCALE GENOMIC DNA]</scope>
    <source>
        <strain evidence="3">BS5-3</strain>
    </source>
</reference>
<evidence type="ECO:0000259" key="1">
    <source>
        <dbReference type="PROSITE" id="PS51819"/>
    </source>
</evidence>
<sequence>MVQVLGIGGFFFRAKDPAKLAEWYDRHLGVTKMGNYGDPEWNQEAGPTVFAPFESDTDYFGRKEQSWMINFRVANLDDAIADLRAAGIEVDVDPELHPNGRFARLVDPEGNPVELWEPLQTSV</sequence>
<dbReference type="InterPro" id="IPR052164">
    <property type="entry name" value="Anthracycline_SecMetBiosynth"/>
</dbReference>
<dbReference type="InterPro" id="IPR037523">
    <property type="entry name" value="VOC_core"/>
</dbReference>
<gene>
    <name evidence="2" type="ORF">AABB29_16330</name>
</gene>
<evidence type="ECO:0000313" key="3">
    <source>
        <dbReference type="Proteomes" id="UP001440612"/>
    </source>
</evidence>
<proteinExistence type="predicted"/>
<protein>
    <submittedName>
        <fullName evidence="2">VOC family protein</fullName>
    </submittedName>
</protein>
<dbReference type="EMBL" id="CP150951">
    <property type="protein sequence ID" value="WZC48411.1"/>
    <property type="molecule type" value="Genomic_DNA"/>
</dbReference>
<dbReference type="InterPro" id="IPR029068">
    <property type="entry name" value="Glyas_Bleomycin-R_OHBP_Dase"/>
</dbReference>
<organism evidence="2 3">
    <name type="scientific">Yoonia phaeophyticola</name>
    <dbReference type="NCBI Taxonomy" id="3137369"/>
    <lineage>
        <taxon>Bacteria</taxon>
        <taxon>Pseudomonadati</taxon>
        <taxon>Pseudomonadota</taxon>
        <taxon>Alphaproteobacteria</taxon>
        <taxon>Rhodobacterales</taxon>
        <taxon>Paracoccaceae</taxon>
        <taxon>Yoonia</taxon>
    </lineage>
</organism>
<dbReference type="RefSeq" id="WP_341366527.1">
    <property type="nucleotide sequence ID" value="NZ_CP150951.2"/>
</dbReference>
<dbReference type="Proteomes" id="UP001440612">
    <property type="component" value="Chromosome"/>
</dbReference>
<dbReference type="PROSITE" id="PS51819">
    <property type="entry name" value="VOC"/>
    <property type="match status" value="1"/>
</dbReference>
<evidence type="ECO:0000313" key="2">
    <source>
        <dbReference type="EMBL" id="WZC48411.1"/>
    </source>
</evidence>
<dbReference type="Gene3D" id="3.10.180.10">
    <property type="entry name" value="2,3-Dihydroxybiphenyl 1,2-Dioxygenase, domain 1"/>
    <property type="match status" value="1"/>
</dbReference>
<dbReference type="Pfam" id="PF18029">
    <property type="entry name" value="Glyoxalase_6"/>
    <property type="match status" value="1"/>
</dbReference>
<name>A0ABZ2V3B5_9RHOB</name>
<feature type="domain" description="VOC" evidence="1">
    <location>
        <begin position="6"/>
        <end position="118"/>
    </location>
</feature>
<dbReference type="InterPro" id="IPR041581">
    <property type="entry name" value="Glyoxalase_6"/>
</dbReference>
<dbReference type="PANTHER" id="PTHR33993:SF5">
    <property type="entry name" value="GLYOXALASE"/>
    <property type="match status" value="1"/>
</dbReference>
<dbReference type="PANTHER" id="PTHR33993">
    <property type="entry name" value="GLYOXALASE-RELATED"/>
    <property type="match status" value="1"/>
</dbReference>
<accession>A0ABZ2V3B5</accession>